<protein>
    <submittedName>
        <fullName evidence="1">Uncharacterized protein</fullName>
    </submittedName>
</protein>
<dbReference type="OrthoDB" id="2692741at2759"/>
<keyword evidence="2" id="KW-1185">Reference proteome</keyword>
<dbReference type="AlphaFoldDB" id="A0A9P6A3K3"/>
<organism evidence="1 2">
    <name type="scientific">Pleurotus eryngii</name>
    <name type="common">Boletus of the steppes</name>
    <dbReference type="NCBI Taxonomy" id="5323"/>
    <lineage>
        <taxon>Eukaryota</taxon>
        <taxon>Fungi</taxon>
        <taxon>Dikarya</taxon>
        <taxon>Basidiomycota</taxon>
        <taxon>Agaricomycotina</taxon>
        <taxon>Agaricomycetes</taxon>
        <taxon>Agaricomycetidae</taxon>
        <taxon>Agaricales</taxon>
        <taxon>Pleurotineae</taxon>
        <taxon>Pleurotaceae</taxon>
        <taxon>Pleurotus</taxon>
    </lineage>
</organism>
<name>A0A9P6A3K3_PLEER</name>
<evidence type="ECO:0000313" key="1">
    <source>
        <dbReference type="EMBL" id="KAF9498392.1"/>
    </source>
</evidence>
<proteinExistence type="predicted"/>
<gene>
    <name evidence="1" type="ORF">BDN71DRAFT_1428706</name>
</gene>
<accession>A0A9P6A3K3</accession>
<reference evidence="1" key="1">
    <citation type="submission" date="2020-11" db="EMBL/GenBank/DDBJ databases">
        <authorList>
            <consortium name="DOE Joint Genome Institute"/>
            <person name="Ahrendt S."/>
            <person name="Riley R."/>
            <person name="Andreopoulos W."/>
            <person name="Labutti K."/>
            <person name="Pangilinan J."/>
            <person name="Ruiz-Duenas F.J."/>
            <person name="Barrasa J.M."/>
            <person name="Sanchez-Garcia M."/>
            <person name="Camarero S."/>
            <person name="Miyauchi S."/>
            <person name="Serrano A."/>
            <person name="Linde D."/>
            <person name="Babiker R."/>
            <person name="Drula E."/>
            <person name="Ayuso-Fernandez I."/>
            <person name="Pacheco R."/>
            <person name="Padilla G."/>
            <person name="Ferreira P."/>
            <person name="Barriuso J."/>
            <person name="Kellner H."/>
            <person name="Castanera R."/>
            <person name="Alfaro M."/>
            <person name="Ramirez L."/>
            <person name="Pisabarro A.G."/>
            <person name="Kuo A."/>
            <person name="Tritt A."/>
            <person name="Lipzen A."/>
            <person name="He G."/>
            <person name="Yan M."/>
            <person name="Ng V."/>
            <person name="Cullen D."/>
            <person name="Martin F."/>
            <person name="Rosso M.-N."/>
            <person name="Henrissat B."/>
            <person name="Hibbett D."/>
            <person name="Martinez A.T."/>
            <person name="Grigoriev I.V."/>
        </authorList>
    </citation>
    <scope>NUCLEOTIDE SEQUENCE</scope>
    <source>
        <strain evidence="1">ATCC 90797</strain>
    </source>
</reference>
<dbReference type="EMBL" id="MU154537">
    <property type="protein sequence ID" value="KAF9498392.1"/>
    <property type="molecule type" value="Genomic_DNA"/>
</dbReference>
<evidence type="ECO:0000313" key="2">
    <source>
        <dbReference type="Proteomes" id="UP000807025"/>
    </source>
</evidence>
<comment type="caution">
    <text evidence="1">The sequence shown here is derived from an EMBL/GenBank/DDBJ whole genome shotgun (WGS) entry which is preliminary data.</text>
</comment>
<dbReference type="Proteomes" id="UP000807025">
    <property type="component" value="Unassembled WGS sequence"/>
</dbReference>
<sequence>MAVTKMLVDLRFEYRRYGGHWALVRGEERVVVLWCGSPKAIQFGASAKLASEQLAGEPSCTKKCWLRANLFNIQHPVLVMARKKNSVIVAAAQMHKAKVTQNQTKLTVKDSSSTSDTELDVDMCYWDGSVNHVLLSDEEPIGFDTNTEEFSDLDGEELVASIKEEMKQKGIPLLLVIIMQSARNIEVWSSAERNCALEYNGNSKWTKQHHMQKA</sequence>